<keyword evidence="4" id="KW-0547">Nucleotide-binding</keyword>
<reference evidence="8" key="2">
    <citation type="submission" date="2025-09" db="UniProtKB">
        <authorList>
            <consortium name="Ensembl"/>
        </authorList>
    </citation>
    <scope>IDENTIFICATION</scope>
</reference>
<dbReference type="Proteomes" id="UP000694406">
    <property type="component" value="Unplaced"/>
</dbReference>
<feature type="region of interest" description="Disordered" evidence="7">
    <location>
        <begin position="629"/>
        <end position="648"/>
    </location>
</feature>
<dbReference type="AlphaFoldDB" id="A0A8C5S6X1"/>
<dbReference type="GO" id="GO:0036064">
    <property type="term" value="C:ciliary basal body"/>
    <property type="evidence" value="ECO:0007669"/>
    <property type="project" value="TreeGrafter"/>
</dbReference>
<feature type="coiled-coil region" evidence="6">
    <location>
        <begin position="375"/>
        <end position="443"/>
    </location>
</feature>
<keyword evidence="2" id="KW-0436">Ligase</keyword>
<dbReference type="FunFam" id="3.30.470.20:FF:000009">
    <property type="entry name" value="tubulin polyglutamylase TTLL5 isoform X1"/>
    <property type="match status" value="1"/>
</dbReference>
<comment type="similarity">
    <text evidence="1">Belongs to the tubulin--tyrosine ligase family.</text>
</comment>
<keyword evidence="5" id="KW-0067">ATP-binding</keyword>
<feature type="compositionally biased region" description="Acidic residues" evidence="7">
    <location>
        <begin position="556"/>
        <end position="566"/>
    </location>
</feature>
<organism evidence="8 9">
    <name type="scientific">Laticauda laticaudata</name>
    <name type="common">Blue-ringed sea krait</name>
    <name type="synonym">Blue-lipped sea krait</name>
    <dbReference type="NCBI Taxonomy" id="8630"/>
    <lineage>
        <taxon>Eukaryota</taxon>
        <taxon>Metazoa</taxon>
        <taxon>Chordata</taxon>
        <taxon>Craniata</taxon>
        <taxon>Vertebrata</taxon>
        <taxon>Euteleostomi</taxon>
        <taxon>Lepidosauria</taxon>
        <taxon>Squamata</taxon>
        <taxon>Bifurcata</taxon>
        <taxon>Unidentata</taxon>
        <taxon>Episquamata</taxon>
        <taxon>Toxicofera</taxon>
        <taxon>Serpentes</taxon>
        <taxon>Colubroidea</taxon>
        <taxon>Elapidae</taxon>
        <taxon>Laticaudinae</taxon>
        <taxon>Laticauda</taxon>
    </lineage>
</organism>
<evidence type="ECO:0000256" key="5">
    <source>
        <dbReference type="ARBA" id="ARBA00022840"/>
    </source>
</evidence>
<dbReference type="GO" id="GO:0000226">
    <property type="term" value="P:microtubule cytoskeleton organization"/>
    <property type="evidence" value="ECO:0007669"/>
    <property type="project" value="TreeGrafter"/>
</dbReference>
<feature type="region of interest" description="Disordered" evidence="7">
    <location>
        <begin position="537"/>
        <end position="596"/>
    </location>
</feature>
<evidence type="ECO:0000256" key="2">
    <source>
        <dbReference type="ARBA" id="ARBA00022598"/>
    </source>
</evidence>
<evidence type="ECO:0000256" key="4">
    <source>
        <dbReference type="ARBA" id="ARBA00022741"/>
    </source>
</evidence>
<evidence type="ECO:0000313" key="9">
    <source>
        <dbReference type="Proteomes" id="UP000694406"/>
    </source>
</evidence>
<dbReference type="PANTHER" id="PTHR12241">
    <property type="entry name" value="TUBULIN POLYGLUTAMYLASE"/>
    <property type="match status" value="1"/>
</dbReference>
<dbReference type="SUPFAM" id="SSF56059">
    <property type="entry name" value="Glutathione synthetase ATP-binding domain-like"/>
    <property type="match status" value="1"/>
</dbReference>
<dbReference type="Ensembl" id="ENSLLTT00000014147.1">
    <property type="protein sequence ID" value="ENSLLTP00000013620.1"/>
    <property type="gene ID" value="ENSLLTG00000010367.1"/>
</dbReference>
<name>A0A8C5S6X1_LATLA</name>
<dbReference type="GO" id="GO:0005524">
    <property type="term" value="F:ATP binding"/>
    <property type="evidence" value="ECO:0007669"/>
    <property type="project" value="UniProtKB-KW"/>
</dbReference>
<proteinExistence type="inferred from homology"/>
<gene>
    <name evidence="8" type="primary">TTLL7</name>
</gene>
<feature type="compositionally biased region" description="Low complexity" evidence="7">
    <location>
        <begin position="543"/>
        <end position="555"/>
    </location>
</feature>
<evidence type="ECO:0000256" key="3">
    <source>
        <dbReference type="ARBA" id="ARBA00022701"/>
    </source>
</evidence>
<dbReference type="Gene3D" id="3.30.470.20">
    <property type="entry name" value="ATP-grasp fold, B domain"/>
    <property type="match status" value="1"/>
</dbReference>
<keyword evidence="9" id="KW-1185">Reference proteome</keyword>
<dbReference type="PANTHER" id="PTHR12241:SF147">
    <property type="entry name" value="TUBULIN POLYGLUTAMYLASE TTLL7"/>
    <property type="match status" value="1"/>
</dbReference>
<evidence type="ECO:0000313" key="8">
    <source>
        <dbReference type="Ensembl" id="ENSLLTP00000013620.1"/>
    </source>
</evidence>
<reference evidence="8" key="1">
    <citation type="submission" date="2025-08" db="UniProtKB">
        <authorList>
            <consortium name="Ensembl"/>
        </authorList>
    </citation>
    <scope>IDENTIFICATION</scope>
</reference>
<evidence type="ECO:0000256" key="7">
    <source>
        <dbReference type="SAM" id="MobiDB-lite"/>
    </source>
</evidence>
<evidence type="ECO:0000256" key="6">
    <source>
        <dbReference type="SAM" id="Coils"/>
    </source>
</evidence>
<evidence type="ECO:0000256" key="1">
    <source>
        <dbReference type="ARBA" id="ARBA00006820"/>
    </source>
</evidence>
<dbReference type="Pfam" id="PF03133">
    <property type="entry name" value="TTL"/>
    <property type="match status" value="1"/>
</dbReference>
<dbReference type="GO" id="GO:0015631">
    <property type="term" value="F:tubulin binding"/>
    <property type="evidence" value="ECO:0007669"/>
    <property type="project" value="TreeGrafter"/>
</dbReference>
<dbReference type="GO" id="GO:0005874">
    <property type="term" value="C:microtubule"/>
    <property type="evidence" value="ECO:0007669"/>
    <property type="project" value="UniProtKB-KW"/>
</dbReference>
<sequence length="852" mass="98713">MPSLPNEGDNQGTTSLTLSSGLTFQNSIRRKVREKKKHATITANIAGTKYEIVRVAIDEMGFVKTRDDDETANLIWNDCAVQQEKIADLQNYQRINHFPGMGEICRKDFLARNMTNYPMENYFIPRTWIFPAEFTQFQNYVKELKRKRRQKTFIVKPANGAMGHGISLVRNAEKLHSQDHLIVQEYLDKPFLMEGYKFDLRVYILVTSCDPLKIFLYHDGLVRMGTEKYHPPNESNLSQLYMHLTNYSVNKHNEHFERDETEDKGSKRSIKWFTEFLQTNHLDVSKFWNDISELVVKTLIVAEPHVLHAYRMCRPGQPPGSDSVCFEVLGFDILLDKKLKPWLLEINRAPSFGTDQKIDYDVKKGVLLNALQLLNIRTSDKRKNLAKQKAEAQKRLYGQGSMKRLSPISSDWEKQRRSLERRREELKERLAQVRRQISKEEHENRHMGNYRRIYPPDDKLLLEKYEGLLATAFQTFLAGRAASLQREINNPLKRMKEEDILDLLEQCELDDEKLMGKSVRPRGPKPLYSMPESAQFMKKNKNDSSGSSHESSSDISEWEEEAEKEDENGKKEKNQPLKKVPSYVSAASSTSPIRRSVSCPRSISALAMQMQADKRPFTTKPSMHLSRSSLANRSHSLNRGSSTIKVSHTANPGSVEMQQGTREQEELLTKETLAIFSDMKIRYPGKTNEEADLIIDDIMDNWKYHKSKVASYWLIKLDSIKQRKVLDIVKVSIRSVLKHIWRVSDVECLHLYRLFNRVFNRLLWSHGQGLWNCFCNSGSSWETIFSKSTEAMTADQLQCCQRIVELCKQCLLVVYKYSSDVRGTISGMNSDWDDTRIIFPSASQFSFECFRK</sequence>
<protein>
    <submittedName>
        <fullName evidence="8">Tubulin tyrosine ligase like 7</fullName>
    </submittedName>
</protein>
<keyword evidence="6" id="KW-0175">Coiled coil</keyword>
<dbReference type="InterPro" id="IPR004344">
    <property type="entry name" value="TTL/TTLL_fam"/>
</dbReference>
<dbReference type="PROSITE" id="PS51221">
    <property type="entry name" value="TTL"/>
    <property type="match status" value="1"/>
</dbReference>
<dbReference type="GO" id="GO:0070740">
    <property type="term" value="F:tubulin-glutamic acid ligase activity"/>
    <property type="evidence" value="ECO:0007669"/>
    <property type="project" value="TreeGrafter"/>
</dbReference>
<keyword evidence="3" id="KW-0493">Microtubule</keyword>
<dbReference type="GeneTree" id="ENSGT00940000159078"/>
<accession>A0A8C5S6X1</accession>